<evidence type="ECO:0000256" key="2">
    <source>
        <dbReference type="ARBA" id="ARBA00023043"/>
    </source>
</evidence>
<dbReference type="SUPFAM" id="SSF48403">
    <property type="entry name" value="Ankyrin repeat"/>
    <property type="match status" value="1"/>
</dbReference>
<dbReference type="PROSITE" id="PS50088">
    <property type="entry name" value="ANK_REPEAT"/>
    <property type="match status" value="1"/>
</dbReference>
<dbReference type="InterPro" id="IPR002110">
    <property type="entry name" value="Ankyrin_rpt"/>
</dbReference>
<keyword evidence="1" id="KW-0677">Repeat</keyword>
<evidence type="ECO:0000256" key="1">
    <source>
        <dbReference type="ARBA" id="ARBA00022737"/>
    </source>
</evidence>
<accession>A0A0C9M7J0</accession>
<dbReference type="Pfam" id="PF12796">
    <property type="entry name" value="Ank_2"/>
    <property type="match status" value="2"/>
</dbReference>
<name>A0A0C9M7J0_9FUNG</name>
<feature type="compositionally biased region" description="Polar residues" evidence="5">
    <location>
        <begin position="540"/>
        <end position="555"/>
    </location>
</feature>
<feature type="repeat" description="ANK" evidence="3">
    <location>
        <begin position="469"/>
        <end position="490"/>
    </location>
</feature>
<evidence type="ECO:0000256" key="5">
    <source>
        <dbReference type="SAM" id="MobiDB-lite"/>
    </source>
</evidence>
<dbReference type="OrthoDB" id="20872at2759"/>
<sequence length="601" mass="65865">MATNEEYYQKLSLPPVPPLPSPSSIKSPTRLVFHRKYQEAEHEKQLREIINQVDCDDLQQKLKLAMDKIVTCWTEKHDAMIDALDQLEKARKKSEHRLNVQSQNYERSLKETQLYKSRLEQLQQQKAIYNSRRRSILSSNASCISSKSFVSSSSARSSSSCSSSIRQSFSLVDETIDPILFDSHLLVDSDNDEDININNNNEFELYSALSDPDSSTLPLSPNITPVPSPLSLKSPSSYSNNGAAIASATKNPETPPGDILTFACGDGFWNTIARGKADKAGVDALVGNYIRRGGNPNVAKNSDSVKSVKEGYGLIHALIAVKNTSALQRVIDAGAKTSVYPLTSKKEDRITPIVLAAKLGYMNGVRLLIEHGGASILNDRGPYGENALHAAVQSGSDEMAGYILRLSQNALLDMEDDNGKFPKRVIRPSRLIRALGATPLHYACITGKTRLITLFVRDCQTRPDPRDKKGETPLHYAVRNRKLKVIAKLVGELGVYPNPYILKQVPTPLDLAKSGGLKSIAEYLKRVGAKTTKEMEKASRNSGANNTSPSQHLVHSSNSSTFSGESSASGDSNSNPSTAVVGVRHYLHTKTSQILRGTFDL</sequence>
<dbReference type="PANTHER" id="PTHR24198">
    <property type="entry name" value="ANKYRIN REPEAT AND PROTEIN KINASE DOMAIN-CONTAINING PROTEIN"/>
    <property type="match status" value="1"/>
</dbReference>
<keyword evidence="2 3" id="KW-0040">ANK repeat</keyword>
<gene>
    <name evidence="6" type="ORF">MAM1_0032c02424</name>
</gene>
<feature type="coiled-coil region" evidence="4">
    <location>
        <begin position="77"/>
        <end position="125"/>
    </location>
</feature>
<dbReference type="EMBL" id="DF836321">
    <property type="protein sequence ID" value="GAN02974.1"/>
    <property type="molecule type" value="Genomic_DNA"/>
</dbReference>
<proteinExistence type="predicted"/>
<protein>
    <submittedName>
        <fullName evidence="6">Uncharacterized protein</fullName>
    </submittedName>
</protein>
<evidence type="ECO:0000256" key="3">
    <source>
        <dbReference type="PROSITE-ProRule" id="PRU00023"/>
    </source>
</evidence>
<dbReference type="AlphaFoldDB" id="A0A0C9M7J0"/>
<dbReference type="STRING" id="91626.A0A0C9M7J0"/>
<dbReference type="InterPro" id="IPR036770">
    <property type="entry name" value="Ankyrin_rpt-contain_sf"/>
</dbReference>
<feature type="compositionally biased region" description="Low complexity" evidence="5">
    <location>
        <begin position="556"/>
        <end position="577"/>
    </location>
</feature>
<dbReference type="PROSITE" id="PS50297">
    <property type="entry name" value="ANK_REP_REGION"/>
    <property type="match status" value="1"/>
</dbReference>
<evidence type="ECO:0000313" key="6">
    <source>
        <dbReference type="EMBL" id="GAN02974.1"/>
    </source>
</evidence>
<organism evidence="6">
    <name type="scientific">Mucor ambiguus</name>
    <dbReference type="NCBI Taxonomy" id="91626"/>
    <lineage>
        <taxon>Eukaryota</taxon>
        <taxon>Fungi</taxon>
        <taxon>Fungi incertae sedis</taxon>
        <taxon>Mucoromycota</taxon>
        <taxon>Mucoromycotina</taxon>
        <taxon>Mucoromycetes</taxon>
        <taxon>Mucorales</taxon>
        <taxon>Mucorineae</taxon>
        <taxon>Mucoraceae</taxon>
        <taxon>Mucor</taxon>
    </lineage>
</organism>
<keyword evidence="4" id="KW-0175">Coiled coil</keyword>
<keyword evidence="7" id="KW-1185">Reference proteome</keyword>
<feature type="region of interest" description="Disordered" evidence="5">
    <location>
        <begin position="531"/>
        <end position="577"/>
    </location>
</feature>
<feature type="region of interest" description="Disordered" evidence="5">
    <location>
        <begin position="1"/>
        <end position="24"/>
    </location>
</feature>
<evidence type="ECO:0000256" key="4">
    <source>
        <dbReference type="SAM" id="Coils"/>
    </source>
</evidence>
<dbReference type="PANTHER" id="PTHR24198:SF165">
    <property type="entry name" value="ANKYRIN REPEAT-CONTAINING PROTEIN-RELATED"/>
    <property type="match status" value="1"/>
</dbReference>
<reference evidence="6" key="1">
    <citation type="submission" date="2014-09" db="EMBL/GenBank/DDBJ databases">
        <title>Draft genome sequence of an oleaginous Mucoromycotina fungus Mucor ambiguus NBRC6742.</title>
        <authorList>
            <person name="Takeda I."/>
            <person name="Yamane N."/>
            <person name="Morita T."/>
            <person name="Tamano K."/>
            <person name="Machida M."/>
            <person name="Baker S."/>
            <person name="Koike H."/>
        </authorList>
    </citation>
    <scope>NUCLEOTIDE SEQUENCE</scope>
    <source>
        <strain evidence="6">NBRC 6742</strain>
    </source>
</reference>
<dbReference type="SMART" id="SM00248">
    <property type="entry name" value="ANK"/>
    <property type="match status" value="6"/>
</dbReference>
<dbReference type="Gene3D" id="1.25.40.20">
    <property type="entry name" value="Ankyrin repeat-containing domain"/>
    <property type="match status" value="1"/>
</dbReference>
<dbReference type="Proteomes" id="UP000053815">
    <property type="component" value="Unassembled WGS sequence"/>
</dbReference>
<evidence type="ECO:0000313" key="7">
    <source>
        <dbReference type="Proteomes" id="UP000053815"/>
    </source>
</evidence>